<comment type="caution">
    <text evidence="2">The sequence shown here is derived from an EMBL/GenBank/DDBJ whole genome shotgun (WGS) entry which is preliminary data.</text>
</comment>
<dbReference type="EMBL" id="LACI01000887">
    <property type="protein sequence ID" value="KJU85721.1"/>
    <property type="molecule type" value="Genomic_DNA"/>
</dbReference>
<sequence length="294" mass="33965">MDDRDKIIEQLKIELKHSQSQVVKLKEQERAFSRTRGALKAVREFQAVLFSSRDEMTLLEQTCRVVVERAGYRLAWVGYAQDKDRTVRPEAQFGYEDDYPTSIRIVWSDDPFGCGPTGTAIRTGKPAICRDILTDPQYEPWRKEAAMRGFASSIALPLTRGKTVYGALNIYATEPDAFDEDETNLLMHMSELLSFGINEFRMHNEKARINEQNTNNAKLLNLIFKHTLDSIVLLDRDFNFIRVSDTYARACQREVSEFIGRNHFEIYPSSFKDEAEDVKAGKYVYSRSERPFVF</sequence>
<reference evidence="2 3" key="1">
    <citation type="submission" date="2015-02" db="EMBL/GenBank/DDBJ databases">
        <title>Single-cell genomics of uncultivated deep-branching MTB reveals a conserved set of magnetosome genes.</title>
        <authorList>
            <person name="Kolinko S."/>
            <person name="Richter M."/>
            <person name="Glockner F.O."/>
            <person name="Brachmann A."/>
            <person name="Schuler D."/>
        </authorList>
    </citation>
    <scope>NUCLEOTIDE SEQUENCE [LARGE SCALE GENOMIC DNA]</scope>
    <source>
        <strain evidence="2">TM-1</strain>
    </source>
</reference>
<dbReference type="Proteomes" id="UP000033423">
    <property type="component" value="Unassembled WGS sequence"/>
</dbReference>
<dbReference type="AlphaFoldDB" id="A0A0F3GUZ5"/>
<dbReference type="InterPro" id="IPR029016">
    <property type="entry name" value="GAF-like_dom_sf"/>
</dbReference>
<dbReference type="InterPro" id="IPR003018">
    <property type="entry name" value="GAF"/>
</dbReference>
<protein>
    <submittedName>
        <fullName evidence="2">Multi-sensor signal transduction histidine kinase</fullName>
    </submittedName>
</protein>
<organism evidence="2 3">
    <name type="scientific">Candidatus Magnetobacterium bavaricum</name>
    <dbReference type="NCBI Taxonomy" id="29290"/>
    <lineage>
        <taxon>Bacteria</taxon>
        <taxon>Pseudomonadati</taxon>
        <taxon>Nitrospirota</taxon>
        <taxon>Thermodesulfovibrionia</taxon>
        <taxon>Thermodesulfovibrionales</taxon>
        <taxon>Candidatus Magnetobacteriaceae</taxon>
        <taxon>Candidatus Magnetobacterium</taxon>
    </lineage>
</organism>
<evidence type="ECO:0000259" key="1">
    <source>
        <dbReference type="SMART" id="SM00065"/>
    </source>
</evidence>
<accession>A0A0F3GUZ5</accession>
<keyword evidence="3" id="KW-1185">Reference proteome</keyword>
<evidence type="ECO:0000313" key="2">
    <source>
        <dbReference type="EMBL" id="KJU85721.1"/>
    </source>
</evidence>
<dbReference type="SUPFAM" id="SSF55785">
    <property type="entry name" value="PYP-like sensor domain (PAS domain)"/>
    <property type="match status" value="1"/>
</dbReference>
<feature type="non-terminal residue" evidence="2">
    <location>
        <position position="294"/>
    </location>
</feature>
<dbReference type="SMART" id="SM00065">
    <property type="entry name" value="GAF"/>
    <property type="match status" value="1"/>
</dbReference>
<dbReference type="Pfam" id="PF13185">
    <property type="entry name" value="GAF_2"/>
    <property type="match status" value="1"/>
</dbReference>
<keyword evidence="2" id="KW-0808">Transferase</keyword>
<name>A0A0F3GUZ5_9BACT</name>
<feature type="domain" description="GAF" evidence="1">
    <location>
        <begin position="58"/>
        <end position="207"/>
    </location>
</feature>
<dbReference type="Gene3D" id="3.30.450.40">
    <property type="match status" value="1"/>
</dbReference>
<dbReference type="InterPro" id="IPR035965">
    <property type="entry name" value="PAS-like_dom_sf"/>
</dbReference>
<gene>
    <name evidence="2" type="ORF">MBAV_002085</name>
</gene>
<dbReference type="SUPFAM" id="SSF55781">
    <property type="entry name" value="GAF domain-like"/>
    <property type="match status" value="1"/>
</dbReference>
<proteinExistence type="predicted"/>
<dbReference type="Gene3D" id="3.30.450.20">
    <property type="entry name" value="PAS domain"/>
    <property type="match status" value="1"/>
</dbReference>
<evidence type="ECO:0000313" key="3">
    <source>
        <dbReference type="Proteomes" id="UP000033423"/>
    </source>
</evidence>
<keyword evidence="2" id="KW-0418">Kinase</keyword>
<dbReference type="GO" id="GO:0016301">
    <property type="term" value="F:kinase activity"/>
    <property type="evidence" value="ECO:0007669"/>
    <property type="project" value="UniProtKB-KW"/>
</dbReference>